<evidence type="ECO:0000259" key="9">
    <source>
        <dbReference type="Pfam" id="PF01913"/>
    </source>
</evidence>
<feature type="domain" description="Formylmethanofuran: tetrahydromethanopterin formyltransferase Ftr N-terminal" evidence="9">
    <location>
        <begin position="196"/>
        <end position="342"/>
    </location>
</feature>
<feature type="domain" description="Formylmethanofuran: tetrahydromethanopterin formyltransferase Ftr C-terminal" evidence="10">
    <location>
        <begin position="345"/>
        <end position="492"/>
    </location>
</feature>
<name>A0A9P1BE16_9DINO</name>
<dbReference type="InterPro" id="IPR002698">
    <property type="entry name" value="FTHF_cligase"/>
</dbReference>
<evidence type="ECO:0000256" key="8">
    <source>
        <dbReference type="SAM" id="MobiDB-lite"/>
    </source>
</evidence>
<dbReference type="Proteomes" id="UP001152797">
    <property type="component" value="Unassembled WGS sequence"/>
</dbReference>
<evidence type="ECO:0000256" key="7">
    <source>
        <dbReference type="ARBA" id="ARBA00038966"/>
    </source>
</evidence>
<dbReference type="InterPro" id="IPR037171">
    <property type="entry name" value="NagB/RpiA_transferase-like"/>
</dbReference>
<comment type="caution">
    <text evidence="11">The sequence shown here is derived from an EMBL/GenBank/DDBJ whole genome shotgun (WGS) entry which is preliminary data.</text>
</comment>
<dbReference type="OrthoDB" id="2015992at2759"/>
<evidence type="ECO:0000313" key="13">
    <source>
        <dbReference type="Proteomes" id="UP001152797"/>
    </source>
</evidence>
<proteinExistence type="inferred from homology"/>
<dbReference type="PANTHER" id="PTHR23407:SF1">
    <property type="entry name" value="5-FORMYLTETRAHYDROFOLATE CYCLO-LIGASE"/>
    <property type="match status" value="1"/>
</dbReference>
<comment type="similarity">
    <text evidence="2">Belongs to the 5-formyltetrahydrofolate cyclo-ligase family.</text>
</comment>
<dbReference type="SUPFAM" id="SSF55112">
    <property type="entry name" value="Formylmethanofuran:tetrahydromethanopterin formyltransferase"/>
    <property type="match status" value="2"/>
</dbReference>
<evidence type="ECO:0000313" key="11">
    <source>
        <dbReference type="EMBL" id="CAI3971502.1"/>
    </source>
</evidence>
<dbReference type="NCBIfam" id="TIGR02727">
    <property type="entry name" value="MTHFS_bact"/>
    <property type="match status" value="1"/>
</dbReference>
<dbReference type="SUPFAM" id="SSF100950">
    <property type="entry name" value="NagB/RpiA/CoA transferase-like"/>
    <property type="match status" value="1"/>
</dbReference>
<keyword evidence="4" id="KW-0547">Nucleotide-binding</keyword>
<feature type="compositionally biased region" description="Basic and acidic residues" evidence="8">
    <location>
        <begin position="18"/>
        <end position="31"/>
    </location>
</feature>
<dbReference type="PANTHER" id="PTHR23407">
    <property type="entry name" value="ATPASE INHIBITOR/5-FORMYLTETRAHYDROFOLATE CYCLO-LIGASE"/>
    <property type="match status" value="1"/>
</dbReference>
<reference evidence="11" key="1">
    <citation type="submission" date="2022-10" db="EMBL/GenBank/DDBJ databases">
        <authorList>
            <person name="Chen Y."/>
            <person name="Dougan E. K."/>
            <person name="Chan C."/>
            <person name="Rhodes N."/>
            <person name="Thang M."/>
        </authorList>
    </citation>
    <scope>NUCLEOTIDE SEQUENCE</scope>
</reference>
<comment type="similarity">
    <text evidence="1">Belongs to the FTR family.</text>
</comment>
<evidence type="ECO:0000256" key="5">
    <source>
        <dbReference type="ARBA" id="ARBA00022840"/>
    </source>
</evidence>
<dbReference type="Pfam" id="PF01812">
    <property type="entry name" value="5-FTHF_cyc-lig"/>
    <property type="match status" value="1"/>
</dbReference>
<dbReference type="Gene3D" id="3.40.50.10420">
    <property type="entry name" value="NagB/RpiA/CoA transferase-like"/>
    <property type="match status" value="1"/>
</dbReference>
<dbReference type="GO" id="GO:0030270">
    <property type="term" value="F:formylmethanofuran-tetrahydromethanopterin N-formyltransferase activity"/>
    <property type="evidence" value="ECO:0007669"/>
    <property type="project" value="InterPro"/>
</dbReference>
<evidence type="ECO:0000259" key="10">
    <source>
        <dbReference type="Pfam" id="PF02741"/>
    </source>
</evidence>
<dbReference type="InterPro" id="IPR014053">
    <property type="entry name" value="ForMFR_H4MPT_ForTrfase"/>
</dbReference>
<evidence type="ECO:0000256" key="4">
    <source>
        <dbReference type="ARBA" id="ARBA00022741"/>
    </source>
</evidence>
<keyword evidence="5" id="KW-0067">ATP-binding</keyword>
<reference evidence="12 13" key="2">
    <citation type="submission" date="2024-05" db="EMBL/GenBank/DDBJ databases">
        <authorList>
            <person name="Chen Y."/>
            <person name="Shah S."/>
            <person name="Dougan E. K."/>
            <person name="Thang M."/>
            <person name="Chan C."/>
        </authorList>
    </citation>
    <scope>NUCLEOTIDE SEQUENCE [LARGE SCALE GENOMIC DNA]</scope>
</reference>
<evidence type="ECO:0000256" key="3">
    <source>
        <dbReference type="ARBA" id="ARBA00022679"/>
    </source>
</evidence>
<accession>A0A9P1BE16</accession>
<dbReference type="InterPro" id="IPR023447">
    <property type="entry name" value="ForMFR_H4MPT_ForTrfase_fd-like"/>
</dbReference>
<dbReference type="EMBL" id="CAMXCT010000001">
    <property type="protein sequence ID" value="CAI3971502.1"/>
    <property type="molecule type" value="Genomic_DNA"/>
</dbReference>
<protein>
    <recommendedName>
        <fullName evidence="7">5-formyltetrahydrofolate cyclo-ligase</fullName>
        <ecNumber evidence="7">6.3.3.2</ecNumber>
    </recommendedName>
</protein>
<evidence type="ECO:0000256" key="6">
    <source>
        <dbReference type="ARBA" id="ARBA00036539"/>
    </source>
</evidence>
<dbReference type="Pfam" id="PF02741">
    <property type="entry name" value="FTR_C"/>
    <property type="match status" value="1"/>
</dbReference>
<dbReference type="InterPro" id="IPR024185">
    <property type="entry name" value="FTHF_cligase-like_sf"/>
</dbReference>
<gene>
    <name evidence="11" type="ORF">C1SCF055_LOCUS92</name>
</gene>
<dbReference type="Pfam" id="PF01913">
    <property type="entry name" value="FTR"/>
    <property type="match status" value="1"/>
</dbReference>
<dbReference type="Gene3D" id="3.30.70.520">
    <property type="match status" value="2"/>
</dbReference>
<dbReference type="GO" id="GO:0035999">
    <property type="term" value="P:tetrahydrofolate interconversion"/>
    <property type="evidence" value="ECO:0007669"/>
    <property type="project" value="TreeGrafter"/>
</dbReference>
<comment type="catalytic activity">
    <reaction evidence="6">
        <text>(6S)-5-formyl-5,6,7,8-tetrahydrofolate + ATP = (6R)-5,10-methenyltetrahydrofolate + ADP + phosphate</text>
        <dbReference type="Rhea" id="RHEA:10488"/>
        <dbReference type="ChEBI" id="CHEBI:30616"/>
        <dbReference type="ChEBI" id="CHEBI:43474"/>
        <dbReference type="ChEBI" id="CHEBI:57455"/>
        <dbReference type="ChEBI" id="CHEBI:57457"/>
        <dbReference type="ChEBI" id="CHEBI:456216"/>
        <dbReference type="EC" id="6.3.3.2"/>
    </reaction>
</comment>
<keyword evidence="3" id="KW-0808">Transferase</keyword>
<dbReference type="EMBL" id="CAMXCT020000001">
    <property type="protein sequence ID" value="CAL1124877.1"/>
    <property type="molecule type" value="Genomic_DNA"/>
</dbReference>
<dbReference type="InterPro" id="IPR022667">
    <property type="entry name" value="ForMFR_H4MPT_ForTrfase_N"/>
</dbReference>
<dbReference type="InterPro" id="IPR002770">
    <property type="entry name" value="ForMFR_H4MPT_ForTrfase_C"/>
</dbReference>
<dbReference type="GO" id="GO:0005524">
    <property type="term" value="F:ATP binding"/>
    <property type="evidence" value="ECO:0007669"/>
    <property type="project" value="UniProtKB-KW"/>
</dbReference>
<evidence type="ECO:0000256" key="1">
    <source>
        <dbReference type="ARBA" id="ARBA00006770"/>
    </source>
</evidence>
<feature type="region of interest" description="Disordered" evidence="8">
    <location>
        <begin position="1"/>
        <end position="31"/>
    </location>
</feature>
<dbReference type="GO" id="GO:0009396">
    <property type="term" value="P:folic acid-containing compound biosynthetic process"/>
    <property type="evidence" value="ECO:0007669"/>
    <property type="project" value="TreeGrafter"/>
</dbReference>
<feature type="compositionally biased region" description="Polar residues" evidence="8">
    <location>
        <begin position="1"/>
        <end position="17"/>
    </location>
</feature>
<dbReference type="EC" id="6.3.3.2" evidence="7"/>
<evidence type="ECO:0000256" key="2">
    <source>
        <dbReference type="ARBA" id="ARBA00010638"/>
    </source>
</evidence>
<dbReference type="NCBIfam" id="NF002554">
    <property type="entry name" value="PRK02114.1"/>
    <property type="match status" value="1"/>
</dbReference>
<organism evidence="11">
    <name type="scientific">Cladocopium goreaui</name>
    <dbReference type="NCBI Taxonomy" id="2562237"/>
    <lineage>
        <taxon>Eukaryota</taxon>
        <taxon>Sar</taxon>
        <taxon>Alveolata</taxon>
        <taxon>Dinophyceae</taxon>
        <taxon>Suessiales</taxon>
        <taxon>Symbiodiniaceae</taxon>
        <taxon>Cladocopium</taxon>
    </lineage>
</organism>
<dbReference type="AlphaFoldDB" id="A0A9P1BE16"/>
<keyword evidence="13" id="KW-1185">Reference proteome</keyword>
<dbReference type="EMBL" id="CAMXCT030000001">
    <property type="protein sequence ID" value="CAL4758814.1"/>
    <property type="molecule type" value="Genomic_DNA"/>
</dbReference>
<dbReference type="GO" id="GO:0030272">
    <property type="term" value="F:5-formyltetrahydrofolate cyclo-ligase activity"/>
    <property type="evidence" value="ECO:0007669"/>
    <property type="project" value="UniProtKB-EC"/>
</dbReference>
<dbReference type="NCBIfam" id="TIGR03119">
    <property type="entry name" value="one_C_fhcD"/>
    <property type="match status" value="1"/>
</dbReference>
<sequence>MSMTSEQPSDVQQTKQALRTEAHARRKAQENKDELSKSICEKFVALPAYEQASTVMFYVDVRSEVRTRHYLPTALEHSKKIVVPWCNDEGELELFHLESMDELEIGMYKILEPRTDLRNVPEKQVKAEELDLIMVPGVGFDRQGGRMGHGKGYYDKLLQHARSDAPLVAPAFECQLFPEIPMDEAGLNVAAEHRAIVEDTYAEAFRSIYAEVLITARDRRWLDHAINAATGNASSTILCDCEAGLDRYVGPGGDESFATPDGRPGAVVQFHVPRFRKDRREALERTLLVRLSQNVLTCPTTSCFNLLDTEDYFKLGRKISFFGDGYQFRDTRHGRPMWVIPILGGEFALDRRFGYRDGLMGGNLWFMGEDLDSALAATERAHEAVMASPGVITPFPGGIAASGSKAGSRYSFSIASTYEDFCPTLRETLGEKSRVPEGVGSIMEIIINGRDLESIVAASQAAIRASVDSPGLLRISAGNYNGRLGKSFIYLHPDKQPKE</sequence>
<evidence type="ECO:0000313" key="12">
    <source>
        <dbReference type="EMBL" id="CAL4758814.1"/>
    </source>
</evidence>